<keyword evidence="2" id="KW-1003">Cell membrane</keyword>
<proteinExistence type="predicted"/>
<organism evidence="7 8">
    <name type="scientific">Aliiruegeria lutimaris</name>
    <dbReference type="NCBI Taxonomy" id="571298"/>
    <lineage>
        <taxon>Bacteria</taxon>
        <taxon>Pseudomonadati</taxon>
        <taxon>Pseudomonadota</taxon>
        <taxon>Alphaproteobacteria</taxon>
        <taxon>Rhodobacterales</taxon>
        <taxon>Roseobacteraceae</taxon>
        <taxon>Aliiruegeria</taxon>
    </lineage>
</organism>
<feature type="transmembrane region" description="Helical" evidence="6">
    <location>
        <begin position="187"/>
        <end position="205"/>
    </location>
</feature>
<keyword evidence="5 6" id="KW-0472">Membrane</keyword>
<dbReference type="Pfam" id="PF01810">
    <property type="entry name" value="LysE"/>
    <property type="match status" value="1"/>
</dbReference>
<reference evidence="7 8" key="1">
    <citation type="submission" date="2016-10" db="EMBL/GenBank/DDBJ databases">
        <authorList>
            <person name="de Groot N.N."/>
        </authorList>
    </citation>
    <scope>NUCLEOTIDE SEQUENCE [LARGE SCALE GENOMIC DNA]</scope>
    <source>
        <strain evidence="7 8">DSM 25294</strain>
    </source>
</reference>
<dbReference type="PANTHER" id="PTHR30086">
    <property type="entry name" value="ARGININE EXPORTER PROTEIN ARGO"/>
    <property type="match status" value="1"/>
</dbReference>
<accession>A0A1G8XEV2</accession>
<dbReference type="RefSeq" id="WP_170844567.1">
    <property type="nucleotide sequence ID" value="NZ_FNEK01000026.1"/>
</dbReference>
<evidence type="ECO:0000256" key="1">
    <source>
        <dbReference type="ARBA" id="ARBA00004651"/>
    </source>
</evidence>
<evidence type="ECO:0000256" key="5">
    <source>
        <dbReference type="ARBA" id="ARBA00023136"/>
    </source>
</evidence>
<feature type="transmembrane region" description="Helical" evidence="6">
    <location>
        <begin position="47"/>
        <end position="70"/>
    </location>
</feature>
<dbReference type="AlphaFoldDB" id="A0A1G8XEV2"/>
<dbReference type="PIRSF" id="PIRSF006324">
    <property type="entry name" value="LeuE"/>
    <property type="match status" value="1"/>
</dbReference>
<evidence type="ECO:0000256" key="4">
    <source>
        <dbReference type="ARBA" id="ARBA00022989"/>
    </source>
</evidence>
<dbReference type="GO" id="GO:0005886">
    <property type="term" value="C:plasma membrane"/>
    <property type="evidence" value="ECO:0007669"/>
    <property type="project" value="UniProtKB-SubCell"/>
</dbReference>
<protein>
    <submittedName>
        <fullName evidence="7">Threonine/homoserine/homoserine lactone efflux protein</fullName>
    </submittedName>
</protein>
<feature type="transmembrane region" description="Helical" evidence="6">
    <location>
        <begin position="150"/>
        <end position="175"/>
    </location>
</feature>
<sequence length="209" mass="21743">MIPVDPLTLLAFVPAGLALNLTPGADMMFCLAQGLRGGPRAALAADAGIAVGAFFHAAAAGLGLSALVAAEPALLDIIRWLGVGYLLWLAYGAFRTGPVPDARVPALAPSRAFRQALFVNLTNPKVILFVLAFVPQFVDPARGAILPQFLIFGLILATGGLVINGLVGVFAGSLGRRLANSPRFARALRWTTAGVFTALAARLALMERS</sequence>
<evidence type="ECO:0000313" key="8">
    <source>
        <dbReference type="Proteomes" id="UP000199382"/>
    </source>
</evidence>
<name>A0A1G8XEV2_9RHOB</name>
<dbReference type="STRING" id="571298.SAMN04488026_102626"/>
<feature type="transmembrane region" description="Helical" evidence="6">
    <location>
        <begin position="117"/>
        <end position="138"/>
    </location>
</feature>
<dbReference type="PANTHER" id="PTHR30086:SF20">
    <property type="entry name" value="ARGININE EXPORTER PROTEIN ARGO-RELATED"/>
    <property type="match status" value="1"/>
</dbReference>
<gene>
    <name evidence="7" type="ORF">SAMN04488026_102626</name>
</gene>
<dbReference type="InterPro" id="IPR001123">
    <property type="entry name" value="LeuE-type"/>
</dbReference>
<dbReference type="Proteomes" id="UP000199382">
    <property type="component" value="Unassembled WGS sequence"/>
</dbReference>
<keyword evidence="8" id="KW-1185">Reference proteome</keyword>
<evidence type="ECO:0000256" key="6">
    <source>
        <dbReference type="SAM" id="Phobius"/>
    </source>
</evidence>
<keyword evidence="4 6" id="KW-1133">Transmembrane helix</keyword>
<evidence type="ECO:0000256" key="3">
    <source>
        <dbReference type="ARBA" id="ARBA00022692"/>
    </source>
</evidence>
<feature type="transmembrane region" description="Helical" evidence="6">
    <location>
        <begin position="77"/>
        <end position="97"/>
    </location>
</feature>
<dbReference type="GO" id="GO:0015171">
    <property type="term" value="F:amino acid transmembrane transporter activity"/>
    <property type="evidence" value="ECO:0007669"/>
    <property type="project" value="TreeGrafter"/>
</dbReference>
<evidence type="ECO:0000313" key="7">
    <source>
        <dbReference type="EMBL" id="SDJ89149.1"/>
    </source>
</evidence>
<keyword evidence="3 6" id="KW-0812">Transmembrane</keyword>
<evidence type="ECO:0000256" key="2">
    <source>
        <dbReference type="ARBA" id="ARBA00022475"/>
    </source>
</evidence>
<comment type="subcellular location">
    <subcellularLocation>
        <location evidence="1">Cell membrane</location>
        <topology evidence="1">Multi-pass membrane protein</topology>
    </subcellularLocation>
</comment>
<dbReference type="EMBL" id="FNEK01000026">
    <property type="protein sequence ID" value="SDJ89149.1"/>
    <property type="molecule type" value="Genomic_DNA"/>
</dbReference>